<protein>
    <submittedName>
        <fullName evidence="1">Uncharacterized protein</fullName>
    </submittedName>
</protein>
<reference evidence="1" key="1">
    <citation type="submission" date="2023-08" db="EMBL/GenBank/DDBJ databases">
        <authorList>
            <person name="Alioto T."/>
            <person name="Alioto T."/>
            <person name="Gomez Garrido J."/>
        </authorList>
    </citation>
    <scope>NUCLEOTIDE SEQUENCE</scope>
</reference>
<gene>
    <name evidence="1" type="ORF">OCTVUL_1B024686</name>
</gene>
<keyword evidence="2" id="KW-1185">Reference proteome</keyword>
<name>A0AA36AK31_OCTVU</name>
<evidence type="ECO:0000313" key="1">
    <source>
        <dbReference type="EMBL" id="CAI9716923.1"/>
    </source>
</evidence>
<evidence type="ECO:0000313" key="2">
    <source>
        <dbReference type="Proteomes" id="UP001162480"/>
    </source>
</evidence>
<dbReference type="EMBL" id="OX597815">
    <property type="protein sequence ID" value="CAI9716923.1"/>
    <property type="molecule type" value="Genomic_DNA"/>
</dbReference>
<sequence>MVAVSDNLGDSFSGGVICSVGCSSDNSSSIVVWAYCNVGIGVGGRVGNCDSVGGSTSNAMVAILLV</sequence>
<dbReference type="AlphaFoldDB" id="A0AA36AK31"/>
<dbReference type="Proteomes" id="UP001162480">
    <property type="component" value="Chromosome 2"/>
</dbReference>
<proteinExistence type="predicted"/>
<accession>A0AA36AK31</accession>
<organism evidence="1 2">
    <name type="scientific">Octopus vulgaris</name>
    <name type="common">Common octopus</name>
    <dbReference type="NCBI Taxonomy" id="6645"/>
    <lineage>
        <taxon>Eukaryota</taxon>
        <taxon>Metazoa</taxon>
        <taxon>Spiralia</taxon>
        <taxon>Lophotrochozoa</taxon>
        <taxon>Mollusca</taxon>
        <taxon>Cephalopoda</taxon>
        <taxon>Coleoidea</taxon>
        <taxon>Octopodiformes</taxon>
        <taxon>Octopoda</taxon>
        <taxon>Incirrata</taxon>
        <taxon>Octopodidae</taxon>
        <taxon>Octopus</taxon>
    </lineage>
</organism>